<keyword evidence="2" id="KW-1185">Reference proteome</keyword>
<accession>A0ACA9RLD9</accession>
<proteinExistence type="predicted"/>
<sequence>PTLISYLKGVPLPQLYPSLNNLLKIDALIAFRKRAEHPY</sequence>
<gene>
    <name evidence="1" type="ORF">RPERSI_LOCUS20539</name>
</gene>
<protein>
    <submittedName>
        <fullName evidence="1">33173_t:CDS:1</fullName>
    </submittedName>
</protein>
<feature type="non-terminal residue" evidence="1">
    <location>
        <position position="39"/>
    </location>
</feature>
<name>A0ACA9RLD9_9GLOM</name>
<organism evidence="1 2">
    <name type="scientific">Racocetra persica</name>
    <dbReference type="NCBI Taxonomy" id="160502"/>
    <lineage>
        <taxon>Eukaryota</taxon>
        <taxon>Fungi</taxon>
        <taxon>Fungi incertae sedis</taxon>
        <taxon>Mucoromycota</taxon>
        <taxon>Glomeromycotina</taxon>
        <taxon>Glomeromycetes</taxon>
        <taxon>Diversisporales</taxon>
        <taxon>Gigasporaceae</taxon>
        <taxon>Racocetra</taxon>
    </lineage>
</organism>
<dbReference type="EMBL" id="CAJVQC010058277">
    <property type="protein sequence ID" value="CAG8798521.1"/>
    <property type="molecule type" value="Genomic_DNA"/>
</dbReference>
<comment type="caution">
    <text evidence="1">The sequence shown here is derived from an EMBL/GenBank/DDBJ whole genome shotgun (WGS) entry which is preliminary data.</text>
</comment>
<evidence type="ECO:0000313" key="2">
    <source>
        <dbReference type="Proteomes" id="UP000789920"/>
    </source>
</evidence>
<feature type="non-terminal residue" evidence="1">
    <location>
        <position position="1"/>
    </location>
</feature>
<reference evidence="1" key="1">
    <citation type="submission" date="2021-06" db="EMBL/GenBank/DDBJ databases">
        <authorList>
            <person name="Kallberg Y."/>
            <person name="Tangrot J."/>
            <person name="Rosling A."/>
        </authorList>
    </citation>
    <scope>NUCLEOTIDE SEQUENCE</scope>
    <source>
        <strain evidence="1">MA461A</strain>
    </source>
</reference>
<evidence type="ECO:0000313" key="1">
    <source>
        <dbReference type="EMBL" id="CAG8798521.1"/>
    </source>
</evidence>
<dbReference type="Proteomes" id="UP000789920">
    <property type="component" value="Unassembled WGS sequence"/>
</dbReference>